<comment type="caution">
    <text evidence="4">Lacks conserved residue(s) required for the propagation of feature annotation.</text>
</comment>
<dbReference type="InterPro" id="IPR029001">
    <property type="entry name" value="ITPase-like_fam"/>
</dbReference>
<protein>
    <recommendedName>
        <fullName evidence="4">Nucleoside triphosphate pyrophosphatase</fullName>
        <ecNumber evidence="4">3.6.1.9</ecNumber>
    </recommendedName>
    <alternativeName>
        <fullName evidence="4">Nucleotide pyrophosphatase</fullName>
        <shortName evidence="4">Nucleotide PPase</shortName>
    </alternativeName>
</protein>
<gene>
    <name evidence="5" type="ORF">SAMN02927928_3105</name>
</gene>
<dbReference type="RefSeq" id="WP_090649848.1">
    <property type="nucleotide sequence ID" value="NZ_CBCRYE010000005.1"/>
</dbReference>
<dbReference type="HAMAP" id="MF_00528">
    <property type="entry name" value="Maf"/>
    <property type="match status" value="1"/>
</dbReference>
<keyword evidence="2 4" id="KW-0378">Hydrolase</keyword>
<comment type="catalytic activity">
    <reaction evidence="4">
        <text>a ribonucleoside 5'-triphosphate + H2O = a ribonucleoside 5'-phosphate + diphosphate + H(+)</text>
        <dbReference type="Rhea" id="RHEA:23996"/>
        <dbReference type="ChEBI" id="CHEBI:15377"/>
        <dbReference type="ChEBI" id="CHEBI:15378"/>
        <dbReference type="ChEBI" id="CHEBI:33019"/>
        <dbReference type="ChEBI" id="CHEBI:58043"/>
        <dbReference type="ChEBI" id="CHEBI:61557"/>
        <dbReference type="EC" id="3.6.1.9"/>
    </reaction>
</comment>
<evidence type="ECO:0000313" key="5">
    <source>
        <dbReference type="EMBL" id="SCW74991.1"/>
    </source>
</evidence>
<dbReference type="PANTHER" id="PTHR43213:SF5">
    <property type="entry name" value="BIFUNCTIONAL DTTP_UTP PYROPHOSPHATASE_METHYLTRANSFERASE PROTEIN-RELATED"/>
    <property type="match status" value="1"/>
</dbReference>
<dbReference type="STRING" id="260084.SAMN02927928_3105"/>
<accession>A0A1G4T117</accession>
<evidence type="ECO:0000313" key="6">
    <source>
        <dbReference type="Proteomes" id="UP000199150"/>
    </source>
</evidence>
<dbReference type="AlphaFoldDB" id="A0A1G4T117"/>
<organism evidence="5 6">
    <name type="scientific">Asticcacaulis taihuensis</name>
    <dbReference type="NCBI Taxonomy" id="260084"/>
    <lineage>
        <taxon>Bacteria</taxon>
        <taxon>Pseudomonadati</taxon>
        <taxon>Pseudomonadota</taxon>
        <taxon>Alphaproteobacteria</taxon>
        <taxon>Caulobacterales</taxon>
        <taxon>Caulobacteraceae</taxon>
        <taxon>Asticcacaulis</taxon>
    </lineage>
</organism>
<dbReference type="PIRSF" id="PIRSF006305">
    <property type="entry name" value="Maf"/>
    <property type="match status" value="1"/>
</dbReference>
<dbReference type="GO" id="GO:0009117">
    <property type="term" value="P:nucleotide metabolic process"/>
    <property type="evidence" value="ECO:0007669"/>
    <property type="project" value="UniProtKB-KW"/>
</dbReference>
<evidence type="ECO:0000256" key="1">
    <source>
        <dbReference type="ARBA" id="ARBA00001968"/>
    </source>
</evidence>
<dbReference type="PANTHER" id="PTHR43213">
    <property type="entry name" value="BIFUNCTIONAL DTTP/UTP PYROPHOSPHATASE/METHYLTRANSFERASE PROTEIN-RELATED"/>
    <property type="match status" value="1"/>
</dbReference>
<evidence type="ECO:0000256" key="4">
    <source>
        <dbReference type="HAMAP-Rule" id="MF_00528"/>
    </source>
</evidence>
<dbReference type="GO" id="GO:0005737">
    <property type="term" value="C:cytoplasm"/>
    <property type="evidence" value="ECO:0007669"/>
    <property type="project" value="UniProtKB-SubCell"/>
</dbReference>
<dbReference type="OrthoDB" id="9813962at2"/>
<dbReference type="GO" id="GO:0047429">
    <property type="term" value="F:nucleoside triphosphate diphosphatase activity"/>
    <property type="evidence" value="ECO:0007669"/>
    <property type="project" value="UniProtKB-EC"/>
</dbReference>
<sequence length="197" mass="21174">MTQLILASASASRSALLTGAGLSHTKIPAHLDEDAIKDECLARGHSPKSVALKLAEAKALHVSGRNAGLVLGGDQVLQLENDLISKSHDLDEARALLRRMSGKVHYLHAGMALAENGQIVWSNVETAEMTVRPLTDEFIDTYLAQTGDKILSSVGCYQLESEGVHLFEAIRGDYFTVLGLPLLPLLAQLRNLKVIAA</sequence>
<dbReference type="SUPFAM" id="SSF52972">
    <property type="entry name" value="ITPase-like"/>
    <property type="match status" value="1"/>
</dbReference>
<comment type="similarity">
    <text evidence="4">Belongs to the Maf family.</text>
</comment>
<comment type="catalytic activity">
    <reaction evidence="4">
        <text>a 2'-deoxyribonucleoside 5'-triphosphate + H2O = a 2'-deoxyribonucleoside 5'-phosphate + diphosphate + H(+)</text>
        <dbReference type="Rhea" id="RHEA:44644"/>
        <dbReference type="ChEBI" id="CHEBI:15377"/>
        <dbReference type="ChEBI" id="CHEBI:15378"/>
        <dbReference type="ChEBI" id="CHEBI:33019"/>
        <dbReference type="ChEBI" id="CHEBI:61560"/>
        <dbReference type="ChEBI" id="CHEBI:65317"/>
        <dbReference type="EC" id="3.6.1.9"/>
    </reaction>
</comment>
<dbReference type="EMBL" id="FMTS01000006">
    <property type="protein sequence ID" value="SCW74991.1"/>
    <property type="molecule type" value="Genomic_DNA"/>
</dbReference>
<evidence type="ECO:0000256" key="3">
    <source>
        <dbReference type="ARBA" id="ARBA00023080"/>
    </source>
</evidence>
<comment type="subcellular location">
    <subcellularLocation>
        <location evidence="4">Cytoplasm</location>
    </subcellularLocation>
</comment>
<dbReference type="Pfam" id="PF02545">
    <property type="entry name" value="Maf"/>
    <property type="match status" value="1"/>
</dbReference>
<dbReference type="InterPro" id="IPR003697">
    <property type="entry name" value="Maf-like"/>
</dbReference>
<dbReference type="Gene3D" id="3.90.950.10">
    <property type="match status" value="1"/>
</dbReference>
<keyword evidence="3 4" id="KW-0546">Nucleotide metabolism</keyword>
<feature type="active site" description="Proton acceptor" evidence="4">
    <location>
        <position position="74"/>
    </location>
</feature>
<dbReference type="Proteomes" id="UP000199150">
    <property type="component" value="Unassembled WGS sequence"/>
</dbReference>
<comment type="function">
    <text evidence="4">Nucleoside triphosphate pyrophosphatase. May have a dual role in cell division arrest and in preventing the incorporation of modified nucleotides into cellular nucleic acids.</text>
</comment>
<reference evidence="6" key="1">
    <citation type="submission" date="2016-10" db="EMBL/GenBank/DDBJ databases">
        <authorList>
            <person name="Varghese N."/>
            <person name="Submissions S."/>
        </authorList>
    </citation>
    <scope>NUCLEOTIDE SEQUENCE [LARGE SCALE GENOMIC DNA]</scope>
    <source>
        <strain evidence="6">CGMCC 1.3431</strain>
    </source>
</reference>
<comment type="cofactor">
    <cofactor evidence="1 4">
        <name>a divalent metal cation</name>
        <dbReference type="ChEBI" id="CHEBI:60240"/>
    </cofactor>
</comment>
<keyword evidence="6" id="KW-1185">Reference proteome</keyword>
<evidence type="ECO:0000256" key="2">
    <source>
        <dbReference type="ARBA" id="ARBA00022801"/>
    </source>
</evidence>
<keyword evidence="4" id="KW-0963">Cytoplasm</keyword>
<proteinExistence type="inferred from homology"/>
<name>A0A1G4T117_9CAUL</name>
<dbReference type="EC" id="3.6.1.9" evidence="4"/>